<proteinExistence type="predicted"/>
<gene>
    <name evidence="1" type="ORF">L292_1705</name>
</gene>
<dbReference type="RefSeq" id="WP_020899753.1">
    <property type="nucleotide sequence ID" value="NZ_ASYZ01000223.1"/>
</dbReference>
<dbReference type="EMBL" id="ASYZ01000223">
    <property type="protein sequence ID" value="EPR80259.1"/>
    <property type="molecule type" value="Genomic_DNA"/>
</dbReference>
<evidence type="ECO:0000313" key="1">
    <source>
        <dbReference type="EMBL" id="EPR80259.1"/>
    </source>
</evidence>
<evidence type="ECO:0000313" key="2">
    <source>
        <dbReference type="Proteomes" id="UP000018420"/>
    </source>
</evidence>
<organism evidence="1 2">
    <name type="scientific">Acinetobacter junii CIP 107470 = MTCC 11364</name>
    <dbReference type="NCBI Taxonomy" id="1217666"/>
    <lineage>
        <taxon>Bacteria</taxon>
        <taxon>Pseudomonadati</taxon>
        <taxon>Pseudomonadota</taxon>
        <taxon>Gammaproteobacteria</taxon>
        <taxon>Moraxellales</taxon>
        <taxon>Moraxellaceae</taxon>
        <taxon>Acinetobacter</taxon>
    </lineage>
</organism>
<sequence>MFDFYLPLEKHFVKILLENKIQNWEAKLFWLNIEHLNQVVDKGLRQKMYNGLRVLTTNGFLSAEYSRYNERVFLYSETIKLYKFREQVLAKNYHKLFQNEKELINKELVNFELQNKFIDELYLKYPELAPQYFKLKNKISLSQQYSDAKLKAIEDLMELI</sequence>
<dbReference type="PATRIC" id="fig|1330047.3.peg.3324"/>
<dbReference type="Proteomes" id="UP000018420">
    <property type="component" value="Unassembled WGS sequence"/>
</dbReference>
<comment type="caution">
    <text evidence="1">The sequence shown here is derived from an EMBL/GenBank/DDBJ whole genome shotgun (WGS) entry which is preliminary data.</text>
</comment>
<accession>S7XMC0</accession>
<protein>
    <submittedName>
        <fullName evidence="1">Uncharacterized protein</fullName>
    </submittedName>
</protein>
<dbReference type="AlphaFoldDB" id="S7XMC0"/>
<name>S7XMC0_ACIJU</name>
<reference evidence="1 2" key="1">
    <citation type="submission" date="2013-05" db="EMBL/GenBank/DDBJ databases">
        <title>Genome assembly of Acinetobacter junii MTCC 11364.</title>
        <authorList>
            <person name="Khatri I."/>
            <person name="Singh N.K."/>
            <person name="Subramanian S."/>
            <person name="Mayilraj S."/>
        </authorList>
    </citation>
    <scope>NUCLEOTIDE SEQUENCE [LARGE SCALE GENOMIC DNA]</scope>
    <source>
        <strain evidence="1 2">MTCC 11364</strain>
    </source>
</reference>